<dbReference type="PROSITE" id="PS51918">
    <property type="entry name" value="RADICAL_SAM"/>
    <property type="match status" value="1"/>
</dbReference>
<keyword evidence="7" id="KW-0411">Iron-sulfur</keyword>
<reference evidence="9 10" key="1">
    <citation type="submission" date="2016-10" db="EMBL/GenBank/DDBJ databases">
        <authorList>
            <person name="de Groot N.N."/>
        </authorList>
    </citation>
    <scope>NUCLEOTIDE SEQUENCE [LARGE SCALE GENOMIC DNA]</scope>
    <source>
        <strain evidence="9 10">AR40</strain>
    </source>
</reference>
<dbReference type="EMBL" id="FOGJ01000007">
    <property type="protein sequence ID" value="SER54880.1"/>
    <property type="molecule type" value="Genomic_DNA"/>
</dbReference>
<dbReference type="Gene3D" id="3.40.50.280">
    <property type="entry name" value="Cobalamin-binding domain"/>
    <property type="match status" value="1"/>
</dbReference>
<evidence type="ECO:0000256" key="5">
    <source>
        <dbReference type="ARBA" id="ARBA00022723"/>
    </source>
</evidence>
<keyword evidence="4" id="KW-0949">S-adenosyl-L-methionine</keyword>
<dbReference type="GO" id="GO:0046872">
    <property type="term" value="F:metal ion binding"/>
    <property type="evidence" value="ECO:0007669"/>
    <property type="project" value="UniProtKB-KW"/>
</dbReference>
<dbReference type="AlphaFoldDB" id="A0A1H9Q382"/>
<gene>
    <name evidence="9" type="ORF">SAMN04487884_10724</name>
</gene>
<dbReference type="InterPro" id="IPR058240">
    <property type="entry name" value="rSAM_sf"/>
</dbReference>
<dbReference type="SFLD" id="SFLDG01123">
    <property type="entry name" value="methyltransferase_(Class_B)"/>
    <property type="match status" value="1"/>
</dbReference>
<dbReference type="InterPro" id="IPR034466">
    <property type="entry name" value="Methyltransferase_Class_B"/>
</dbReference>
<keyword evidence="6" id="KW-0408">Iron</keyword>
<keyword evidence="5" id="KW-0479">Metal-binding</keyword>
<dbReference type="OrthoDB" id="9801659at2"/>
<evidence type="ECO:0000313" key="9">
    <source>
        <dbReference type="EMBL" id="SER54880.1"/>
    </source>
</evidence>
<name>A0A1H9Q382_BUTFI</name>
<dbReference type="GO" id="GO:0003824">
    <property type="term" value="F:catalytic activity"/>
    <property type="evidence" value="ECO:0007669"/>
    <property type="project" value="InterPro"/>
</dbReference>
<evidence type="ECO:0000259" key="8">
    <source>
        <dbReference type="PROSITE" id="PS51918"/>
    </source>
</evidence>
<proteinExistence type="predicted"/>
<dbReference type="GO" id="GO:0051539">
    <property type="term" value="F:4 iron, 4 sulfur cluster binding"/>
    <property type="evidence" value="ECO:0007669"/>
    <property type="project" value="UniProtKB-KW"/>
</dbReference>
<keyword evidence="2" id="KW-0489">Methyltransferase</keyword>
<keyword evidence="3" id="KW-0808">Transferase</keyword>
<dbReference type="RefSeq" id="WP_074755189.1">
    <property type="nucleotide sequence ID" value="NZ_FOGJ01000007.1"/>
</dbReference>
<sequence>MRVSISYPPLENGKGTPLLGQNRQFQWFNSPTYIYPMVPAYAATYLQSKGFDVSWDDGIAEEKTAAEFTEYVKNSDIDVMMLESKTPVIEMHWELIKKYKAMKPDMVIILVGDHVTAFPQESMENSPVDYVLTGGNYDFLLLNVCEMLRDNNGKLDATRLDRGIYYRENGQIKNTGTFVLNQDLNELPMIDRDLTKWKLYSEKNGNYSKLPGTYTMAARDCWHHKCTFCSWTTLYPQYLMRTPDKLLDEIGILIEKYGVKEIMDDSGAFPIGDWLHKFCEGMIERGYNKKVIMDCNMRLDGLSYDDCVLMKKAGFRFILFGLESANQETLDRIVKKEKIENMIESLKNAKKAGLSPHITLMFGYPWEDDAQVQNTVNLGKRILKKGWAHTLQATVLIPYPGTPLYKECKENGWLITERYEDFDQRMPVMKTPMGSEKIKEAVQSVYKVAFNPEFLFRRVIGIRSIDDIKFFARAGKQVIGHLLDFGKQ</sequence>
<dbReference type="InterPro" id="IPR006638">
    <property type="entry name" value="Elp3/MiaA/NifB-like_rSAM"/>
</dbReference>
<dbReference type="PANTHER" id="PTHR43409:SF7">
    <property type="entry name" value="BLL1977 PROTEIN"/>
    <property type="match status" value="1"/>
</dbReference>
<protein>
    <submittedName>
        <fullName evidence="9">Radical SAM superfamily enzyme YgiQ, UPF0313 family</fullName>
    </submittedName>
</protein>
<evidence type="ECO:0000256" key="4">
    <source>
        <dbReference type="ARBA" id="ARBA00022691"/>
    </source>
</evidence>
<accession>A0A1H9Q382</accession>
<dbReference type="SFLD" id="SFLDS00029">
    <property type="entry name" value="Radical_SAM"/>
    <property type="match status" value="1"/>
</dbReference>
<dbReference type="Pfam" id="PF04055">
    <property type="entry name" value="Radical_SAM"/>
    <property type="match status" value="1"/>
</dbReference>
<evidence type="ECO:0000256" key="1">
    <source>
        <dbReference type="ARBA" id="ARBA00001966"/>
    </source>
</evidence>
<evidence type="ECO:0000256" key="7">
    <source>
        <dbReference type="ARBA" id="ARBA00023014"/>
    </source>
</evidence>
<organism evidence="9 10">
    <name type="scientific">Butyrivibrio fibrisolvens</name>
    <dbReference type="NCBI Taxonomy" id="831"/>
    <lineage>
        <taxon>Bacteria</taxon>
        <taxon>Bacillati</taxon>
        <taxon>Bacillota</taxon>
        <taxon>Clostridia</taxon>
        <taxon>Lachnospirales</taxon>
        <taxon>Lachnospiraceae</taxon>
        <taxon>Butyrivibrio</taxon>
    </lineage>
</organism>
<dbReference type="InterPro" id="IPR013785">
    <property type="entry name" value="Aldolase_TIM"/>
</dbReference>
<dbReference type="InterPro" id="IPR007197">
    <property type="entry name" value="rSAM"/>
</dbReference>
<dbReference type="SMART" id="SM00729">
    <property type="entry name" value="Elp3"/>
    <property type="match status" value="1"/>
</dbReference>
<dbReference type="Proteomes" id="UP000182584">
    <property type="component" value="Unassembled WGS sequence"/>
</dbReference>
<dbReference type="InterPro" id="IPR051198">
    <property type="entry name" value="BchE-like"/>
</dbReference>
<evidence type="ECO:0000256" key="3">
    <source>
        <dbReference type="ARBA" id="ARBA00022679"/>
    </source>
</evidence>
<evidence type="ECO:0000256" key="6">
    <source>
        <dbReference type="ARBA" id="ARBA00023004"/>
    </source>
</evidence>
<evidence type="ECO:0000256" key="2">
    <source>
        <dbReference type="ARBA" id="ARBA00022603"/>
    </source>
</evidence>
<feature type="domain" description="Radical SAM core" evidence="8">
    <location>
        <begin position="207"/>
        <end position="436"/>
    </location>
</feature>
<dbReference type="SUPFAM" id="SSF102114">
    <property type="entry name" value="Radical SAM enzymes"/>
    <property type="match status" value="1"/>
</dbReference>
<dbReference type="Gene3D" id="3.20.20.70">
    <property type="entry name" value="Aldolase class I"/>
    <property type="match status" value="1"/>
</dbReference>
<evidence type="ECO:0000313" key="10">
    <source>
        <dbReference type="Proteomes" id="UP000182584"/>
    </source>
</evidence>
<dbReference type="PANTHER" id="PTHR43409">
    <property type="entry name" value="ANAEROBIC MAGNESIUM-PROTOPORPHYRIN IX MONOMETHYL ESTER CYCLASE-RELATED"/>
    <property type="match status" value="1"/>
</dbReference>
<dbReference type="SFLD" id="SFLDG01082">
    <property type="entry name" value="B12-binding_domain_containing"/>
    <property type="match status" value="1"/>
</dbReference>
<comment type="cofactor">
    <cofactor evidence="1">
        <name>[4Fe-4S] cluster</name>
        <dbReference type="ChEBI" id="CHEBI:49883"/>
    </cofactor>
</comment>